<comment type="caution">
    <text evidence="1">The sequence shown here is derived from an EMBL/GenBank/DDBJ whole genome shotgun (WGS) entry which is preliminary data.</text>
</comment>
<proteinExistence type="predicted"/>
<evidence type="ECO:0000313" key="2">
    <source>
        <dbReference type="Proteomes" id="UP000243978"/>
    </source>
</evidence>
<dbReference type="AlphaFoldDB" id="A0A2T6BLV9"/>
<gene>
    <name evidence="1" type="ORF">C8N43_1728</name>
</gene>
<name>A0A2T6BLV9_9RHOB</name>
<sequence length="180" mass="19494">MVAKGKAIAQGKGFGLFPCERGEPAGTSDAMGTTNRYLKKHTEALVKDVGVEAACKITGRSKATLGRYYSDAEEHSDRYMPLDAVASLEAVASFPHVTQALAEINGNTLEVETGRRGNATSVNTNVVALAQRFAMLMGEYNQSIEDGVITVTEAKRMLSETLELQKVLVEMKLHLEEEVT</sequence>
<organism evidence="1 2">
    <name type="scientific">Litoreibacter ponti</name>
    <dbReference type="NCBI Taxonomy" id="1510457"/>
    <lineage>
        <taxon>Bacteria</taxon>
        <taxon>Pseudomonadati</taxon>
        <taxon>Pseudomonadota</taxon>
        <taxon>Alphaproteobacteria</taxon>
        <taxon>Rhodobacterales</taxon>
        <taxon>Roseobacteraceae</taxon>
        <taxon>Litoreibacter</taxon>
    </lineage>
</organism>
<accession>A0A2T6BLV9</accession>
<dbReference type="EMBL" id="QBKS01000001">
    <property type="protein sequence ID" value="PTX57063.1"/>
    <property type="molecule type" value="Genomic_DNA"/>
</dbReference>
<dbReference type="Proteomes" id="UP000243978">
    <property type="component" value="Unassembled WGS sequence"/>
</dbReference>
<reference evidence="1 2" key="1">
    <citation type="submission" date="2018-04" db="EMBL/GenBank/DDBJ databases">
        <title>Genomic Encyclopedia of Archaeal and Bacterial Type Strains, Phase II (KMG-II): from individual species to whole genera.</title>
        <authorList>
            <person name="Goeker M."/>
        </authorList>
    </citation>
    <scope>NUCLEOTIDE SEQUENCE [LARGE SCALE GENOMIC DNA]</scope>
    <source>
        <strain evidence="1 2">DSM 100977</strain>
    </source>
</reference>
<evidence type="ECO:0000313" key="1">
    <source>
        <dbReference type="EMBL" id="PTX57063.1"/>
    </source>
</evidence>
<keyword evidence="2" id="KW-1185">Reference proteome</keyword>
<protein>
    <submittedName>
        <fullName evidence="1">Uncharacterized protein</fullName>
    </submittedName>
</protein>